<dbReference type="Pfam" id="PF15586">
    <property type="entry name" value="Imm8"/>
    <property type="match status" value="1"/>
</dbReference>
<organism evidence="1 2">
    <name type="scientific">Bacillus salitolerans</name>
    <dbReference type="NCBI Taxonomy" id="1437434"/>
    <lineage>
        <taxon>Bacteria</taxon>
        <taxon>Bacillati</taxon>
        <taxon>Bacillota</taxon>
        <taxon>Bacilli</taxon>
        <taxon>Bacillales</taxon>
        <taxon>Bacillaceae</taxon>
        <taxon>Bacillus</taxon>
    </lineage>
</organism>
<name>A0ABW4LUF0_9BACI</name>
<protein>
    <submittedName>
        <fullName evidence="1">Uncharacterized protein</fullName>
    </submittedName>
</protein>
<sequence length="64" mass="7519">MTPHANQDSPIDKGNKRFVVKYGDDWKTIYNSLSELVKGCSADTWEESVIRLRNHFSWEYEGIR</sequence>
<proteinExistence type="predicted"/>
<evidence type="ECO:0000313" key="1">
    <source>
        <dbReference type="EMBL" id="MFD1738693.1"/>
    </source>
</evidence>
<dbReference type="RefSeq" id="WP_377929907.1">
    <property type="nucleotide sequence ID" value="NZ_JBHUEM010000046.1"/>
</dbReference>
<dbReference type="InterPro" id="IPR028964">
    <property type="entry name" value="Imm8"/>
</dbReference>
<comment type="caution">
    <text evidence="1">The sequence shown here is derived from an EMBL/GenBank/DDBJ whole genome shotgun (WGS) entry which is preliminary data.</text>
</comment>
<gene>
    <name evidence="1" type="ORF">ACFSCX_19420</name>
</gene>
<keyword evidence="2" id="KW-1185">Reference proteome</keyword>
<dbReference type="Proteomes" id="UP001597214">
    <property type="component" value="Unassembled WGS sequence"/>
</dbReference>
<accession>A0ABW4LUF0</accession>
<dbReference type="EMBL" id="JBHUEM010000046">
    <property type="protein sequence ID" value="MFD1738693.1"/>
    <property type="molecule type" value="Genomic_DNA"/>
</dbReference>
<evidence type="ECO:0000313" key="2">
    <source>
        <dbReference type="Proteomes" id="UP001597214"/>
    </source>
</evidence>
<reference evidence="2" key="1">
    <citation type="journal article" date="2019" name="Int. J. Syst. Evol. Microbiol.">
        <title>The Global Catalogue of Microorganisms (GCM) 10K type strain sequencing project: providing services to taxonomists for standard genome sequencing and annotation.</title>
        <authorList>
            <consortium name="The Broad Institute Genomics Platform"/>
            <consortium name="The Broad Institute Genome Sequencing Center for Infectious Disease"/>
            <person name="Wu L."/>
            <person name="Ma J."/>
        </authorList>
    </citation>
    <scope>NUCLEOTIDE SEQUENCE [LARGE SCALE GENOMIC DNA]</scope>
    <source>
        <strain evidence="2">CCUG 49339</strain>
    </source>
</reference>